<keyword evidence="4" id="KW-1185">Reference proteome</keyword>
<dbReference type="RefSeq" id="WP_167969874.1">
    <property type="nucleotide sequence ID" value="NZ_BHZG01000090.1"/>
</dbReference>
<sequence>MEPDWNTAGVLGAARGANGADEDTPIGTQHLLAGVCSAKGPAREALDAVGVTRSAAIAVLRRKRETETAWHGDEGTGPSVAATAVLGDDGSKRDRYTPAAATALRSAMRLARDDGADKLTTEHLLQALLAGDDTGAAELLTLCGSSPQAVRDRLAGGTPAGDGLDPLLHPTREILLGRARYQRIGLRKRLIARLAGVQWADLPVDWVRHEAGEQAHRLGDRTVRTEHLLLAALAVREVTAAYPHMVNTPDGATTEPYAGGAELTERGVTYTVLHEALRRGTAELPQDPRSVDDYVAEAVGLHRSRGDAEQQQEPEQESPAQATPPPRSTGPLVATLLAEPTRARALVANVTAERTD</sequence>
<dbReference type="InterPro" id="IPR004176">
    <property type="entry name" value="Clp_R_N"/>
</dbReference>
<evidence type="ECO:0000259" key="2">
    <source>
        <dbReference type="Pfam" id="PF02861"/>
    </source>
</evidence>
<name>A0A7X6HYZ7_9ACTN</name>
<protein>
    <recommendedName>
        <fullName evidence="2">Clp R domain-containing protein</fullName>
    </recommendedName>
</protein>
<organism evidence="3 4">
    <name type="scientific">Streptomyces lonarensis</name>
    <dbReference type="NCBI Taxonomy" id="700599"/>
    <lineage>
        <taxon>Bacteria</taxon>
        <taxon>Bacillati</taxon>
        <taxon>Actinomycetota</taxon>
        <taxon>Actinomycetes</taxon>
        <taxon>Kitasatosporales</taxon>
        <taxon>Streptomycetaceae</taxon>
        <taxon>Streptomyces</taxon>
    </lineage>
</organism>
<dbReference type="Gene3D" id="1.10.1780.10">
    <property type="entry name" value="Clp, N-terminal domain"/>
    <property type="match status" value="1"/>
</dbReference>
<evidence type="ECO:0000313" key="4">
    <source>
        <dbReference type="Proteomes" id="UP000578686"/>
    </source>
</evidence>
<feature type="region of interest" description="Disordered" evidence="1">
    <location>
        <begin position="303"/>
        <end position="339"/>
    </location>
</feature>
<evidence type="ECO:0000256" key="1">
    <source>
        <dbReference type="SAM" id="MobiDB-lite"/>
    </source>
</evidence>
<comment type="caution">
    <text evidence="3">The sequence shown here is derived from an EMBL/GenBank/DDBJ whole genome shotgun (WGS) entry which is preliminary data.</text>
</comment>
<dbReference type="AlphaFoldDB" id="A0A7X6HYZ7"/>
<dbReference type="Proteomes" id="UP000578686">
    <property type="component" value="Unassembled WGS sequence"/>
</dbReference>
<feature type="domain" description="Clp R" evidence="2">
    <location>
        <begin position="95"/>
        <end position="156"/>
    </location>
</feature>
<proteinExistence type="predicted"/>
<evidence type="ECO:0000313" key="3">
    <source>
        <dbReference type="EMBL" id="NJQ06121.1"/>
    </source>
</evidence>
<dbReference type="EMBL" id="JAAVJD010000066">
    <property type="protein sequence ID" value="NJQ06121.1"/>
    <property type="molecule type" value="Genomic_DNA"/>
</dbReference>
<dbReference type="SUPFAM" id="SSF81923">
    <property type="entry name" value="Double Clp-N motif"/>
    <property type="match status" value="1"/>
</dbReference>
<gene>
    <name evidence="3" type="ORF">HCN56_11155</name>
</gene>
<reference evidence="3 4" key="1">
    <citation type="submission" date="2020-03" db="EMBL/GenBank/DDBJ databases">
        <title>Draft genome of Streptomyces sp. ventii, isolated from the Axial Seamount in the Pacific Ocean, and resequencing of the two type strains Streptomyces lonarensis strain NCL 716 and Streptomyces bohaiensis strain 11A07.</title>
        <authorList>
            <person name="Loughran R.M."/>
            <person name="Pfannmuller K.M."/>
            <person name="Wasson B.J."/>
            <person name="Deadmond M.C."/>
            <person name="Paddock B.E."/>
            <person name="Koyack M.J."/>
            <person name="Gallegos D.A."/>
            <person name="Mitchell E.A."/>
            <person name="Ushijima B."/>
            <person name="Saw J.H."/>
            <person name="Mcphail K.L."/>
            <person name="Videau P."/>
        </authorList>
    </citation>
    <scope>NUCLEOTIDE SEQUENCE [LARGE SCALE GENOMIC DNA]</scope>
    <source>
        <strain evidence="3 4">NCL716</strain>
    </source>
</reference>
<dbReference type="Pfam" id="PF02861">
    <property type="entry name" value="Clp_N"/>
    <property type="match status" value="1"/>
</dbReference>
<accession>A0A7X6HYZ7</accession>
<dbReference type="InterPro" id="IPR036628">
    <property type="entry name" value="Clp_N_dom_sf"/>
</dbReference>